<protein>
    <submittedName>
        <fullName evidence="2">Tetratricopeptide repeat protein</fullName>
    </submittedName>
</protein>
<accession>Q24HV2</accession>
<dbReference type="RefSeq" id="XP_001027577.3">
    <property type="nucleotide sequence ID" value="XM_001027577.3"/>
</dbReference>
<dbReference type="InParanoid" id="Q24HV2"/>
<dbReference type="Proteomes" id="UP000009168">
    <property type="component" value="Unassembled WGS sequence"/>
</dbReference>
<keyword evidence="1" id="KW-0802">TPR repeat</keyword>
<dbReference type="KEGG" id="tet:TTHERM_01130790"/>
<dbReference type="EMBL" id="GG662232">
    <property type="protein sequence ID" value="EAS07335.3"/>
    <property type="molecule type" value="Genomic_DNA"/>
</dbReference>
<keyword evidence="3" id="KW-1185">Reference proteome</keyword>
<dbReference type="Gene3D" id="1.25.40.10">
    <property type="entry name" value="Tetratricopeptide repeat domain"/>
    <property type="match status" value="1"/>
</dbReference>
<evidence type="ECO:0000313" key="2">
    <source>
        <dbReference type="EMBL" id="EAS07335.3"/>
    </source>
</evidence>
<dbReference type="HOGENOM" id="CLU_458950_0_0_1"/>
<name>Q24HV2_TETTS</name>
<dbReference type="InterPro" id="IPR019734">
    <property type="entry name" value="TPR_rpt"/>
</dbReference>
<feature type="repeat" description="TPR" evidence="1">
    <location>
        <begin position="253"/>
        <end position="286"/>
    </location>
</feature>
<dbReference type="AlphaFoldDB" id="Q24HV2"/>
<evidence type="ECO:0000313" key="3">
    <source>
        <dbReference type="Proteomes" id="UP000009168"/>
    </source>
</evidence>
<reference evidence="3" key="1">
    <citation type="journal article" date="2006" name="PLoS Biol.">
        <title>Macronuclear genome sequence of the ciliate Tetrahymena thermophila, a model eukaryote.</title>
        <authorList>
            <person name="Eisen J.A."/>
            <person name="Coyne R.S."/>
            <person name="Wu M."/>
            <person name="Wu D."/>
            <person name="Thiagarajan M."/>
            <person name="Wortman J.R."/>
            <person name="Badger J.H."/>
            <person name="Ren Q."/>
            <person name="Amedeo P."/>
            <person name="Jones K.M."/>
            <person name="Tallon L.J."/>
            <person name="Delcher A.L."/>
            <person name="Salzberg S.L."/>
            <person name="Silva J.C."/>
            <person name="Haas B.J."/>
            <person name="Majoros W.H."/>
            <person name="Farzad M."/>
            <person name="Carlton J.M."/>
            <person name="Smith R.K. Jr."/>
            <person name="Garg J."/>
            <person name="Pearlman R.E."/>
            <person name="Karrer K.M."/>
            <person name="Sun L."/>
            <person name="Manning G."/>
            <person name="Elde N.C."/>
            <person name="Turkewitz A.P."/>
            <person name="Asai D.J."/>
            <person name="Wilkes D.E."/>
            <person name="Wang Y."/>
            <person name="Cai H."/>
            <person name="Collins K."/>
            <person name="Stewart B.A."/>
            <person name="Lee S.R."/>
            <person name="Wilamowska K."/>
            <person name="Weinberg Z."/>
            <person name="Ruzzo W.L."/>
            <person name="Wloga D."/>
            <person name="Gaertig J."/>
            <person name="Frankel J."/>
            <person name="Tsao C.-C."/>
            <person name="Gorovsky M.A."/>
            <person name="Keeling P.J."/>
            <person name="Waller R.F."/>
            <person name="Patron N.J."/>
            <person name="Cherry J.M."/>
            <person name="Stover N.A."/>
            <person name="Krieger C.J."/>
            <person name="del Toro C."/>
            <person name="Ryder H.F."/>
            <person name="Williamson S.C."/>
            <person name="Barbeau R.A."/>
            <person name="Hamilton E.P."/>
            <person name="Orias E."/>
        </authorList>
    </citation>
    <scope>NUCLEOTIDE SEQUENCE [LARGE SCALE GENOMIC DNA]</scope>
    <source>
        <strain evidence="3">SB210</strain>
    </source>
</reference>
<dbReference type="eggNOG" id="ENOG502R2UW">
    <property type="taxonomic scope" value="Eukaryota"/>
</dbReference>
<organism evidence="2 3">
    <name type="scientific">Tetrahymena thermophila (strain SB210)</name>
    <dbReference type="NCBI Taxonomy" id="312017"/>
    <lineage>
        <taxon>Eukaryota</taxon>
        <taxon>Sar</taxon>
        <taxon>Alveolata</taxon>
        <taxon>Ciliophora</taxon>
        <taxon>Intramacronucleata</taxon>
        <taxon>Oligohymenophorea</taxon>
        <taxon>Hymenostomatida</taxon>
        <taxon>Tetrahymenina</taxon>
        <taxon>Tetrahymenidae</taxon>
        <taxon>Tetrahymena</taxon>
    </lineage>
</organism>
<dbReference type="InterPro" id="IPR011990">
    <property type="entry name" value="TPR-like_helical_dom_sf"/>
</dbReference>
<dbReference type="PROSITE" id="PS50005">
    <property type="entry name" value="TPR"/>
    <property type="match status" value="1"/>
</dbReference>
<gene>
    <name evidence="2" type="ORF">TTHERM_01130790</name>
</gene>
<evidence type="ECO:0000256" key="1">
    <source>
        <dbReference type="PROSITE-ProRule" id="PRU00339"/>
    </source>
</evidence>
<dbReference type="GeneID" id="7837665"/>
<sequence>MKLIKTQQSIKIDQIKQSYQKKQIFQSQNQSDSQNYISFQNQVIQKKLTDEESSKQYWNNDSLEFLNEKTSWNHIQKLKFDNYQSRSPTTLYNKIRQRQKSIFSPAASEKKILNFNSEKVLNLEQNHQQIQPRKKQFSYQQKLIDSNTSITQSVKRLKKTSIDTQLQKECSIEIMQNAKIQDKFEEKDKILKGLKPLFLEMKIIKKVFQDLEMLINYQIDAQNQNQQDFVNNLFHFSKAKTTFQKLQNQTGLSRCYFNLGVIYLMKYEYILASEYFESSIQVSLNSIGMSSFQYCLKKQYVKHSV</sequence>
<proteinExistence type="predicted"/>